<keyword evidence="4" id="KW-1185">Reference proteome</keyword>
<dbReference type="Gene3D" id="3.30.930.10">
    <property type="entry name" value="Bira Bifunctional Protein, Domain 2"/>
    <property type="match status" value="1"/>
</dbReference>
<dbReference type="EMBL" id="FQVU01000008">
    <property type="protein sequence ID" value="SHH61468.1"/>
    <property type="molecule type" value="Genomic_DNA"/>
</dbReference>
<dbReference type="SUPFAM" id="SSF55681">
    <property type="entry name" value="Class II aaRS and biotin synthetases"/>
    <property type="match status" value="1"/>
</dbReference>
<organism evidence="3 4">
    <name type="scientific">Jatrophihabitans endophyticus</name>
    <dbReference type="NCBI Taxonomy" id="1206085"/>
    <lineage>
        <taxon>Bacteria</taxon>
        <taxon>Bacillati</taxon>
        <taxon>Actinomycetota</taxon>
        <taxon>Actinomycetes</taxon>
        <taxon>Jatrophihabitantales</taxon>
        <taxon>Jatrophihabitantaceae</taxon>
        <taxon>Jatrophihabitans</taxon>
    </lineage>
</organism>
<feature type="domain" description="BPL/LPL catalytic" evidence="2">
    <location>
        <begin position="19"/>
        <end position="187"/>
    </location>
</feature>
<dbReference type="CDD" id="cd16442">
    <property type="entry name" value="BPL"/>
    <property type="match status" value="1"/>
</dbReference>
<dbReference type="InterPro" id="IPR004408">
    <property type="entry name" value="Biotin_CoA_COase_ligase"/>
</dbReference>
<dbReference type="InterPro" id="IPR045864">
    <property type="entry name" value="aa-tRNA-synth_II/BPL/LPL"/>
</dbReference>
<proteinExistence type="predicted"/>
<dbReference type="PANTHER" id="PTHR12835:SF5">
    <property type="entry name" value="BIOTIN--PROTEIN LIGASE"/>
    <property type="match status" value="1"/>
</dbReference>
<evidence type="ECO:0000259" key="2">
    <source>
        <dbReference type="PROSITE" id="PS51733"/>
    </source>
</evidence>
<dbReference type="GO" id="GO:0004077">
    <property type="term" value="F:biotin--[biotin carboxyl-carrier protein] ligase activity"/>
    <property type="evidence" value="ECO:0007669"/>
    <property type="project" value="InterPro"/>
</dbReference>
<dbReference type="STRING" id="1206085.SAMN05443575_4193"/>
<dbReference type="Gene3D" id="2.30.30.100">
    <property type="match status" value="1"/>
</dbReference>
<sequence>MDRPPLDVDALRATLGPRWARVEVVAETESTNADLLARREATDRTLLVAEHQRSGRGRFDRTWTSPPRAGLTFSVLLRPGVPLARWGWLPLLTGLAVVEGVRAATGLEAALKWPNDVLLDGAKLCGILAQTRDDAVVIGVGCNVSTSRDELPVPTATSLAVAGATVDRAELLVAVAGRLDARVAQWSDCGGDAAACGLAAAYRDVCDTVGRAVRVTLTDPGGGDGEGTVASGTVRAVDDDGHLVLVDGDGGDGASRTITAGDVEHLRAAEG</sequence>
<keyword evidence="1 3" id="KW-0436">Ligase</keyword>
<reference evidence="3 4" key="1">
    <citation type="submission" date="2016-11" db="EMBL/GenBank/DDBJ databases">
        <authorList>
            <person name="Jaros S."/>
            <person name="Januszkiewicz K."/>
            <person name="Wedrychowicz H."/>
        </authorList>
    </citation>
    <scope>NUCLEOTIDE SEQUENCE [LARGE SCALE GENOMIC DNA]</scope>
    <source>
        <strain evidence="3 4">DSM 45627</strain>
    </source>
</reference>
<accession>A0A1M5UEZ3</accession>
<dbReference type="Proteomes" id="UP000186132">
    <property type="component" value="Unassembled WGS sequence"/>
</dbReference>
<dbReference type="GO" id="GO:0005737">
    <property type="term" value="C:cytoplasm"/>
    <property type="evidence" value="ECO:0007669"/>
    <property type="project" value="TreeGrafter"/>
</dbReference>
<dbReference type="NCBIfam" id="TIGR00121">
    <property type="entry name" value="birA_ligase"/>
    <property type="match status" value="1"/>
</dbReference>
<dbReference type="AlphaFoldDB" id="A0A1M5UEZ3"/>
<dbReference type="PROSITE" id="PS51733">
    <property type="entry name" value="BPL_LPL_CATALYTIC"/>
    <property type="match status" value="1"/>
</dbReference>
<dbReference type="RefSeq" id="WP_200800358.1">
    <property type="nucleotide sequence ID" value="NZ_FQVU01000008.1"/>
</dbReference>
<dbReference type="InterPro" id="IPR004143">
    <property type="entry name" value="BPL_LPL_catalytic"/>
</dbReference>
<protein>
    <submittedName>
        <fullName evidence="3">BirA family transcriptional regulator, biotin operon repressor / biotin-[acetyl-CoA-carboxylase] ligase</fullName>
    </submittedName>
</protein>
<evidence type="ECO:0000313" key="3">
    <source>
        <dbReference type="EMBL" id="SHH61468.1"/>
    </source>
</evidence>
<dbReference type="Pfam" id="PF03099">
    <property type="entry name" value="BPL_LplA_LipB"/>
    <property type="match status" value="1"/>
</dbReference>
<evidence type="ECO:0000256" key="1">
    <source>
        <dbReference type="ARBA" id="ARBA00022598"/>
    </source>
</evidence>
<dbReference type="PANTHER" id="PTHR12835">
    <property type="entry name" value="BIOTIN PROTEIN LIGASE"/>
    <property type="match status" value="1"/>
</dbReference>
<name>A0A1M5UEZ3_9ACTN</name>
<gene>
    <name evidence="3" type="ORF">SAMN05443575_4193</name>
</gene>
<evidence type="ECO:0000313" key="4">
    <source>
        <dbReference type="Proteomes" id="UP000186132"/>
    </source>
</evidence>